<dbReference type="RefSeq" id="WP_134844715.1">
    <property type="nucleotide sequence ID" value="NZ_SGVY01000095.1"/>
</dbReference>
<feature type="signal peptide" evidence="1">
    <location>
        <begin position="1"/>
        <end position="20"/>
    </location>
</feature>
<comment type="caution">
    <text evidence="2">The sequence shown here is derived from an EMBL/GenBank/DDBJ whole genome shotgun (WGS) entry which is preliminary data.</text>
</comment>
<dbReference type="PROSITE" id="PS51257">
    <property type="entry name" value="PROKAR_LIPOPROTEIN"/>
    <property type="match status" value="1"/>
</dbReference>
<dbReference type="EMBL" id="SGVY01000095">
    <property type="protein sequence ID" value="TFH69747.1"/>
    <property type="molecule type" value="Genomic_DNA"/>
</dbReference>
<evidence type="ECO:0008006" key="4">
    <source>
        <dbReference type="Google" id="ProtNLM"/>
    </source>
</evidence>
<dbReference type="AlphaFoldDB" id="A0A4Y8UPT0"/>
<keyword evidence="3" id="KW-1185">Reference proteome</keyword>
<accession>A0A4Y8UPT0</accession>
<protein>
    <recommendedName>
        <fullName evidence="4">DUF4251 domain-containing protein</fullName>
    </recommendedName>
</protein>
<name>A0A4Y8UPT0_9BACT</name>
<dbReference type="GeneID" id="302996940"/>
<evidence type="ECO:0000313" key="2">
    <source>
        <dbReference type="EMBL" id="TFH69747.1"/>
    </source>
</evidence>
<organism evidence="2 3">
    <name type="scientific">Segatella hominis</name>
    <dbReference type="NCBI Taxonomy" id="2518605"/>
    <lineage>
        <taxon>Bacteria</taxon>
        <taxon>Pseudomonadati</taxon>
        <taxon>Bacteroidota</taxon>
        <taxon>Bacteroidia</taxon>
        <taxon>Bacteroidales</taxon>
        <taxon>Prevotellaceae</taxon>
        <taxon>Segatella</taxon>
    </lineage>
</organism>
<gene>
    <name evidence="2" type="ORF">EXN75_16940</name>
</gene>
<reference evidence="2 3" key="1">
    <citation type="submission" date="2019-02" db="EMBL/GenBank/DDBJ databases">
        <title>Draft Genome Sequence of the Prevotella sp. BCRC 81118, Isolated from Human Feces.</title>
        <authorList>
            <person name="Huang C.-H."/>
        </authorList>
    </citation>
    <scope>NUCLEOTIDE SEQUENCE [LARGE SCALE GENOMIC DNA]</scope>
    <source>
        <strain evidence="2 3">BCRC 81118</strain>
    </source>
</reference>
<keyword evidence="1" id="KW-0732">Signal</keyword>
<sequence>MKHSLFVVFTIIVISLTSSSCPTHPVYMDARLEGPLNIVPDSFYMERSKEYRFASVNFNFGDEMSVFLPLVETDKVDMGGKTLLDEDLDQDSLTKSDSLYRKSIEDADGTYILPTKDSLRIIAPSHPLRGLYKITFFKVKRYAQEHYFVRMSNDSTYIICEKLFSGWDVDGNILKNWEK</sequence>
<dbReference type="OrthoDB" id="9882175at2"/>
<feature type="chain" id="PRO_5021443493" description="DUF4251 domain-containing protein" evidence="1">
    <location>
        <begin position="21"/>
        <end position="179"/>
    </location>
</feature>
<evidence type="ECO:0000256" key="1">
    <source>
        <dbReference type="SAM" id="SignalP"/>
    </source>
</evidence>
<evidence type="ECO:0000313" key="3">
    <source>
        <dbReference type="Proteomes" id="UP000297872"/>
    </source>
</evidence>
<proteinExistence type="predicted"/>
<dbReference type="Proteomes" id="UP000297872">
    <property type="component" value="Unassembled WGS sequence"/>
</dbReference>